<dbReference type="Pfam" id="PF02811">
    <property type="entry name" value="PHP"/>
    <property type="match status" value="1"/>
</dbReference>
<proteinExistence type="predicted"/>
<dbReference type="GO" id="GO:0004534">
    <property type="term" value="F:5'-3' RNA exonuclease activity"/>
    <property type="evidence" value="ECO:0007669"/>
    <property type="project" value="TreeGrafter"/>
</dbReference>
<dbReference type="SMART" id="SM00481">
    <property type="entry name" value="POLIIIAc"/>
    <property type="match status" value="1"/>
</dbReference>
<dbReference type="InterPro" id="IPR003141">
    <property type="entry name" value="Pol/His_phosphatase_N"/>
</dbReference>
<accession>A0A4R3KLQ5</accession>
<dbReference type="AlphaFoldDB" id="A0A4R3KLQ5"/>
<dbReference type="Pfam" id="PF16392">
    <property type="entry name" value="DUF5001"/>
    <property type="match status" value="1"/>
</dbReference>
<keyword evidence="1" id="KW-0732">Signal</keyword>
<sequence length="389" mass="44437">MKKLKLLALCIAFSALVKGPLLAQTEKLHIPDIPGYLTLKGDFHMHTVFSDGHVWPTFRVHEALRDGLDVIAITEHIDYEGFPEEIEKNYNKSFELAKEAAGNKELLIIPGVEISPRVPPYHNNALFVTDANALPSDYMKSGKKEFVMKENMTREQLMAPFSEAKKQDAFVFYNHPGWGWWDGKDTTLFTSFHQELLDEGILKGVEVANSGKYNVIAHRLAMKYNLTIMGNSDVHYDVYPRYRDSHRPMTLVFAKEKTAEAVKEALLARRTAVFFDDYLVARQPEAEALFKASVHVRTEQKQRKKERTLIVHLYNESDIPFEIAAKSDYDIEGLPLGRVTLTPRDTTTITLRAVWDYPDETVLGIEVSNILVSPEETFKTSFILRNEEK</sequence>
<dbReference type="InterPro" id="IPR016195">
    <property type="entry name" value="Pol/histidinol_Pase-like"/>
</dbReference>
<dbReference type="GO" id="GO:0035312">
    <property type="term" value="F:5'-3' DNA exonuclease activity"/>
    <property type="evidence" value="ECO:0007669"/>
    <property type="project" value="TreeGrafter"/>
</dbReference>
<keyword evidence="4" id="KW-1185">Reference proteome</keyword>
<feature type="chain" id="PRO_5020973941" description="Polymerase/histidinol phosphatase N-terminal domain-containing protein" evidence="1">
    <location>
        <begin position="24"/>
        <end position="389"/>
    </location>
</feature>
<dbReference type="InterPro" id="IPR032165">
    <property type="entry name" value="DUF5001"/>
</dbReference>
<dbReference type="Gene3D" id="3.20.20.140">
    <property type="entry name" value="Metal-dependent hydrolases"/>
    <property type="match status" value="1"/>
</dbReference>
<feature type="signal peptide" evidence="1">
    <location>
        <begin position="1"/>
        <end position="23"/>
    </location>
</feature>
<dbReference type="SUPFAM" id="SSF89550">
    <property type="entry name" value="PHP domain-like"/>
    <property type="match status" value="1"/>
</dbReference>
<organism evidence="3 4">
    <name type="scientific">Anseongella ginsenosidimutans</name>
    <dbReference type="NCBI Taxonomy" id="496056"/>
    <lineage>
        <taxon>Bacteria</taxon>
        <taxon>Pseudomonadati</taxon>
        <taxon>Bacteroidota</taxon>
        <taxon>Sphingobacteriia</taxon>
        <taxon>Sphingobacteriales</taxon>
        <taxon>Sphingobacteriaceae</taxon>
        <taxon>Anseongella</taxon>
    </lineage>
</organism>
<evidence type="ECO:0000259" key="2">
    <source>
        <dbReference type="SMART" id="SM00481"/>
    </source>
</evidence>
<dbReference type="Proteomes" id="UP000295807">
    <property type="component" value="Unassembled WGS sequence"/>
</dbReference>
<name>A0A4R3KLQ5_9SPHI</name>
<feature type="domain" description="Polymerase/histidinol phosphatase N-terminal" evidence="2">
    <location>
        <begin position="41"/>
        <end position="118"/>
    </location>
</feature>
<dbReference type="RefSeq" id="WP_132130490.1">
    <property type="nucleotide sequence ID" value="NZ_CP042432.1"/>
</dbReference>
<reference evidence="3 4" key="1">
    <citation type="submission" date="2019-03" db="EMBL/GenBank/DDBJ databases">
        <title>Genomic Encyclopedia of Type Strains, Phase IV (KMG-IV): sequencing the most valuable type-strain genomes for metagenomic binning, comparative biology and taxonomic classification.</title>
        <authorList>
            <person name="Goeker M."/>
        </authorList>
    </citation>
    <scope>NUCLEOTIDE SEQUENCE [LARGE SCALE GENOMIC DNA]</scope>
    <source>
        <strain evidence="3 4">DSM 21100</strain>
    </source>
</reference>
<comment type="caution">
    <text evidence="3">The sequence shown here is derived from an EMBL/GenBank/DDBJ whole genome shotgun (WGS) entry which is preliminary data.</text>
</comment>
<dbReference type="EMBL" id="SMAD01000015">
    <property type="protein sequence ID" value="TCS85071.1"/>
    <property type="molecule type" value="Genomic_DNA"/>
</dbReference>
<dbReference type="PANTHER" id="PTHR42924">
    <property type="entry name" value="EXONUCLEASE"/>
    <property type="match status" value="1"/>
</dbReference>
<protein>
    <recommendedName>
        <fullName evidence="2">Polymerase/histidinol phosphatase N-terminal domain-containing protein</fullName>
    </recommendedName>
</protein>
<gene>
    <name evidence="3" type="ORF">EDD80_11554</name>
</gene>
<evidence type="ECO:0000313" key="4">
    <source>
        <dbReference type="Proteomes" id="UP000295807"/>
    </source>
</evidence>
<dbReference type="OrthoDB" id="9804333at2"/>
<evidence type="ECO:0000313" key="3">
    <source>
        <dbReference type="EMBL" id="TCS85071.1"/>
    </source>
</evidence>
<dbReference type="PANTHER" id="PTHR42924:SF3">
    <property type="entry name" value="POLYMERASE_HISTIDINOL PHOSPHATASE N-TERMINAL DOMAIN-CONTAINING PROTEIN"/>
    <property type="match status" value="1"/>
</dbReference>
<evidence type="ECO:0000256" key="1">
    <source>
        <dbReference type="SAM" id="SignalP"/>
    </source>
</evidence>
<dbReference type="InterPro" id="IPR004013">
    <property type="entry name" value="PHP_dom"/>
</dbReference>
<dbReference type="InterPro" id="IPR052018">
    <property type="entry name" value="PHP_domain"/>
</dbReference>